<evidence type="ECO:0000313" key="1">
    <source>
        <dbReference type="EMBL" id="OXU23089.1"/>
    </source>
</evidence>
<organism evidence="1 2">
    <name type="scientific">Trichomalopsis sarcophagae</name>
    <dbReference type="NCBI Taxonomy" id="543379"/>
    <lineage>
        <taxon>Eukaryota</taxon>
        <taxon>Metazoa</taxon>
        <taxon>Ecdysozoa</taxon>
        <taxon>Arthropoda</taxon>
        <taxon>Hexapoda</taxon>
        <taxon>Insecta</taxon>
        <taxon>Pterygota</taxon>
        <taxon>Neoptera</taxon>
        <taxon>Endopterygota</taxon>
        <taxon>Hymenoptera</taxon>
        <taxon>Apocrita</taxon>
        <taxon>Proctotrupomorpha</taxon>
        <taxon>Chalcidoidea</taxon>
        <taxon>Pteromalidae</taxon>
        <taxon>Pteromalinae</taxon>
        <taxon>Trichomalopsis</taxon>
    </lineage>
</organism>
<accession>A0A232EXU2</accession>
<dbReference type="AlphaFoldDB" id="A0A232EXU2"/>
<proteinExistence type="predicted"/>
<sequence>MEIQLQHTIMNPVERIIIRHYAANTFMFDHNDERYYTLTEKDNQKIKPPSKLDTVTLVRSFIHYQKHGYFDSWLHEKTPHFLSDFSACVRMQTHAYASMWPGPKPEPNIRAAQLGSTVRAHARADAILARCAYSRFGFGPTYFSYEEKP</sequence>
<evidence type="ECO:0000313" key="2">
    <source>
        <dbReference type="Proteomes" id="UP000215335"/>
    </source>
</evidence>
<reference evidence="1 2" key="1">
    <citation type="journal article" date="2017" name="Curr. Biol.">
        <title>The Evolution of Venom by Co-option of Single-Copy Genes.</title>
        <authorList>
            <person name="Martinson E.O."/>
            <person name="Mrinalini"/>
            <person name="Kelkar Y.D."/>
            <person name="Chang C.H."/>
            <person name="Werren J.H."/>
        </authorList>
    </citation>
    <scope>NUCLEOTIDE SEQUENCE [LARGE SCALE GENOMIC DNA]</scope>
    <source>
        <strain evidence="1 2">Alberta</strain>
        <tissue evidence="1">Whole body</tissue>
    </source>
</reference>
<keyword evidence="2" id="KW-1185">Reference proteome</keyword>
<dbReference type="EMBL" id="NNAY01001734">
    <property type="protein sequence ID" value="OXU23089.1"/>
    <property type="molecule type" value="Genomic_DNA"/>
</dbReference>
<name>A0A232EXU2_9HYME</name>
<comment type="caution">
    <text evidence="1">The sequence shown here is derived from an EMBL/GenBank/DDBJ whole genome shotgun (WGS) entry which is preliminary data.</text>
</comment>
<protein>
    <submittedName>
        <fullName evidence="1">Uncharacterized protein</fullName>
    </submittedName>
</protein>
<gene>
    <name evidence="1" type="ORF">TSAR_015012</name>
</gene>
<dbReference type="Proteomes" id="UP000215335">
    <property type="component" value="Unassembled WGS sequence"/>
</dbReference>